<organism evidence="3 4">
    <name type="scientific">Tamlana crocina</name>
    <dbReference type="NCBI Taxonomy" id="393006"/>
    <lineage>
        <taxon>Bacteria</taxon>
        <taxon>Pseudomonadati</taxon>
        <taxon>Bacteroidota</taxon>
        <taxon>Flavobacteriia</taxon>
        <taxon>Flavobacteriales</taxon>
        <taxon>Flavobacteriaceae</taxon>
        <taxon>Tamlana</taxon>
    </lineage>
</organism>
<feature type="chain" id="PRO_5046168005" evidence="1">
    <location>
        <begin position="20"/>
        <end position="274"/>
    </location>
</feature>
<dbReference type="EMBL" id="JAAVJS010000027">
    <property type="protein sequence ID" value="NJX16726.1"/>
    <property type="molecule type" value="Genomic_DNA"/>
</dbReference>
<comment type="caution">
    <text evidence="3">The sequence shown here is derived from an EMBL/GenBank/DDBJ whole genome shotgun (WGS) entry which is preliminary data.</text>
</comment>
<dbReference type="Pfam" id="PF10988">
    <property type="entry name" value="DUF2807"/>
    <property type="match status" value="1"/>
</dbReference>
<name>A0ABX1DKA2_9FLAO</name>
<proteinExistence type="predicted"/>
<sequence length="274" mass="30739">MRINLLCLFIFFSVFAVEAQEKIKGNKNVTIAKTEVGTFHTIDLDEDFEVEIIFDQIPSVEIETDENLHQHIEFNVIDSVLTFNKKARLREKTLRIKVAYNGYLKHIKTTDDAEILSLTTLNLIDANVTAKGSSKVGLTIKTEKFNLEADDRAKLKLNLTSENSNMLLSGNSKLEALVNTVNFSGTLYQRANAEIEGSCNVAQLEQDNYSKFDGKNFTINSCSIICNIGSDAYLEVMDSINIEASGTSAIYLYENPKIVIDKMTDTSKLQKRVK</sequence>
<accession>A0ABX1DKA2</accession>
<dbReference type="Proteomes" id="UP000760545">
    <property type="component" value="Unassembled WGS sequence"/>
</dbReference>
<keyword evidence="4" id="KW-1185">Reference proteome</keyword>
<evidence type="ECO:0000256" key="1">
    <source>
        <dbReference type="SAM" id="SignalP"/>
    </source>
</evidence>
<evidence type="ECO:0000313" key="3">
    <source>
        <dbReference type="EMBL" id="NJX16726.1"/>
    </source>
</evidence>
<dbReference type="RefSeq" id="WP_167919569.1">
    <property type="nucleotide sequence ID" value="NZ_JAAVJS010000027.1"/>
</dbReference>
<protein>
    <submittedName>
        <fullName evidence="3">DUF2807 domain-containing protein</fullName>
    </submittedName>
</protein>
<keyword evidence="1" id="KW-0732">Signal</keyword>
<feature type="domain" description="Putative auto-transporter adhesin head GIN" evidence="2">
    <location>
        <begin position="39"/>
        <end position="176"/>
    </location>
</feature>
<gene>
    <name evidence="3" type="ORF">HC176_14640</name>
</gene>
<feature type="signal peptide" evidence="1">
    <location>
        <begin position="1"/>
        <end position="19"/>
    </location>
</feature>
<evidence type="ECO:0000313" key="4">
    <source>
        <dbReference type="Proteomes" id="UP000760545"/>
    </source>
</evidence>
<dbReference type="Gene3D" id="2.160.20.120">
    <property type="match status" value="1"/>
</dbReference>
<dbReference type="InterPro" id="IPR021255">
    <property type="entry name" value="DUF2807"/>
</dbReference>
<evidence type="ECO:0000259" key="2">
    <source>
        <dbReference type="Pfam" id="PF10988"/>
    </source>
</evidence>
<reference evidence="3 4" key="1">
    <citation type="submission" date="2020-03" db="EMBL/GenBank/DDBJ databases">
        <title>Tamlana sp. nov, isolated from XXX.</title>
        <authorList>
            <person name="Cao W.R."/>
        </authorList>
    </citation>
    <scope>NUCLEOTIDE SEQUENCE [LARGE SCALE GENOMIC DNA]</scope>
    <source>
        <strain evidence="3 4">HST1-43</strain>
    </source>
</reference>